<keyword evidence="3 9" id="KW-0255">Endonuclease</keyword>
<proteinExistence type="inferred from homology"/>
<dbReference type="Proteomes" id="UP000231493">
    <property type="component" value="Unassembled WGS sequence"/>
</dbReference>
<dbReference type="NCBIfam" id="TIGR03641">
    <property type="entry name" value="cas1_HMARI"/>
    <property type="match status" value="1"/>
</dbReference>
<dbReference type="GO" id="GO:0003677">
    <property type="term" value="F:DNA binding"/>
    <property type="evidence" value="ECO:0007669"/>
    <property type="project" value="UniProtKB-KW"/>
</dbReference>
<dbReference type="InterPro" id="IPR019858">
    <property type="entry name" value="CRISPR-assoc_Cas1_HMARI/TNEAP"/>
</dbReference>
<evidence type="ECO:0000313" key="13">
    <source>
        <dbReference type="Proteomes" id="UP000231493"/>
    </source>
</evidence>
<dbReference type="Proteomes" id="UP000230646">
    <property type="component" value="Unassembled WGS sequence"/>
</dbReference>
<dbReference type="EMBL" id="PFKO01000120">
    <property type="protein sequence ID" value="PIY33114.1"/>
    <property type="molecule type" value="Genomic_DNA"/>
</dbReference>
<dbReference type="InterPro" id="IPR042206">
    <property type="entry name" value="CRISPR-assoc_Cas1_C"/>
</dbReference>
<accession>A0A2M7K9I3</accession>
<evidence type="ECO:0000256" key="8">
    <source>
        <dbReference type="ARBA" id="ARBA00023211"/>
    </source>
</evidence>
<dbReference type="NCBIfam" id="TIGR00287">
    <property type="entry name" value="cas1"/>
    <property type="match status" value="1"/>
</dbReference>
<reference evidence="10" key="2">
    <citation type="submission" date="2017-09" db="EMBL/GenBank/DDBJ databases">
        <title>Depth-based differentiation of microbial function through sediment-hosted aquifers and enrichment of novel symbionts in the deep terrestrial subsurface.</title>
        <authorList>
            <person name="Probst A.J."/>
            <person name="Ladd B."/>
            <person name="Jarett J.K."/>
            <person name="Geller-Mcgrath D.E."/>
            <person name="Sieber C.M.K."/>
            <person name="Emerson J.B."/>
            <person name="Anantharaman K."/>
            <person name="Thomas B.C."/>
            <person name="Malmstrom R."/>
            <person name="Stieglmeier M."/>
            <person name="Klingl A."/>
            <person name="Woyke T."/>
            <person name="Ryan C.M."/>
            <person name="Banfield J.F."/>
        </authorList>
    </citation>
    <scope>NUCLEOTIDE SEQUENCE</scope>
    <source>
        <strain evidence="10">CG_4_8_14_3_um_filter_34_18</strain>
    </source>
</reference>
<dbReference type="InterPro" id="IPR002729">
    <property type="entry name" value="CRISPR-assoc_Cas1"/>
</dbReference>
<comment type="subunit">
    <text evidence="9">Homodimer, forms a heterotetramer with a Cas2 homodimer.</text>
</comment>
<evidence type="ECO:0000256" key="1">
    <source>
        <dbReference type="ARBA" id="ARBA00022722"/>
    </source>
</evidence>
<dbReference type="Gene3D" id="1.20.120.920">
    <property type="entry name" value="CRISPR-associated endonuclease Cas1, C-terminal domain"/>
    <property type="match status" value="1"/>
</dbReference>
<dbReference type="PANTHER" id="PTHR43219:SF1">
    <property type="entry name" value="CRISPR-ASSOCIATED ENDONUCLEASE CAS1"/>
    <property type="match status" value="1"/>
</dbReference>
<sequence length="334" mass="39407">MSINHTRYITSIGSLKRKDNSIVFKNQKGNAYLPIEGIRELFCLNEVSLNSKFLDFISKAGITIHFFNYFGYYSGTFYPKKQLVSGRLTVQQAQAYLERRIIIARAIIEGIAINIHEILYHYYKHDKKQLKNYLDWLKKDVPRLIEKEDNITHLLWIEGLVWQKFYASFREFLPASFLFNRRVKRPPDNPLNALISFGNSILYAKTISQIYQTHLNQSISFLHEPGEGRFSLSLDLSEVFKPIIVFRAIFNLVNNKKLQVDKHFNRKLNYCLLNDAGRKIFISEFEDRINMVFLHPKLRRKTTFLNAIKLDGYKLIKYLAENKEFKPFSLKEMI</sequence>
<dbReference type="GO" id="GO:0046872">
    <property type="term" value="F:metal ion binding"/>
    <property type="evidence" value="ECO:0007669"/>
    <property type="project" value="UniProtKB-UniRule"/>
</dbReference>
<evidence type="ECO:0000256" key="2">
    <source>
        <dbReference type="ARBA" id="ARBA00022723"/>
    </source>
</evidence>
<keyword evidence="1 9" id="KW-0540">Nuclease</keyword>
<keyword evidence="7 9" id="KW-0238">DNA-binding</keyword>
<keyword evidence="8 9" id="KW-0464">Manganese</keyword>
<dbReference type="Gene3D" id="3.100.10.20">
    <property type="entry name" value="CRISPR-associated endonuclease Cas1, N-terminal domain"/>
    <property type="match status" value="1"/>
</dbReference>
<evidence type="ECO:0000256" key="7">
    <source>
        <dbReference type="ARBA" id="ARBA00023125"/>
    </source>
</evidence>
<dbReference type="InterPro" id="IPR042211">
    <property type="entry name" value="CRISPR-assoc_Cas1_N"/>
</dbReference>
<reference evidence="12 13" key="1">
    <citation type="submission" date="2017-09" db="EMBL/GenBank/DDBJ databases">
        <title>Depth-based differentiation of microbial function through sediment-hosted aquifers and enrichment of novel symbionts in the deep terrestrial subsurface.</title>
        <authorList>
            <person name="Probst A.J."/>
            <person name="Ladd B."/>
            <person name="Jarett J.K."/>
            <person name="Geller-Mcgrath D.E."/>
            <person name="Sieber C.M."/>
            <person name="Emerson J.B."/>
            <person name="Anantharaman K."/>
            <person name="Thomas B.C."/>
            <person name="Malmstrom R."/>
            <person name="Stieglmeier M."/>
            <person name="Klingl A."/>
            <person name="Woyke T."/>
            <person name="Ryan C.M."/>
            <person name="Banfield J.F."/>
        </authorList>
    </citation>
    <scope>NUCLEOTIDE SEQUENCE [LARGE SCALE GENOMIC DNA]</scope>
    <source>
        <strain evidence="11">CG_4_10_14_3_um_filter_34_13</strain>
    </source>
</reference>
<evidence type="ECO:0000256" key="3">
    <source>
        <dbReference type="ARBA" id="ARBA00022759"/>
    </source>
</evidence>
<feature type="binding site" evidence="9">
    <location>
        <position position="238"/>
    </location>
    <ligand>
        <name>Mn(2+)</name>
        <dbReference type="ChEBI" id="CHEBI:29035"/>
    </ligand>
</feature>
<evidence type="ECO:0000313" key="10">
    <source>
        <dbReference type="EMBL" id="PIX34797.1"/>
    </source>
</evidence>
<accession>A0A2M7PRZ4</accession>
<evidence type="ECO:0000256" key="4">
    <source>
        <dbReference type="ARBA" id="ARBA00022801"/>
    </source>
</evidence>
<organism evidence="10 13">
    <name type="scientific">Candidatus Infernicultor aquiphilus</name>
    <dbReference type="NCBI Taxonomy" id="1805029"/>
    <lineage>
        <taxon>Bacteria</taxon>
        <taxon>Pseudomonadati</taxon>
        <taxon>Atribacterota</taxon>
        <taxon>Candidatus Phoenicimicrobiia</taxon>
        <taxon>Candidatus Pheonicimicrobiales</taxon>
        <taxon>Candidatus Phoenicimicrobiaceae</taxon>
        <taxon>Candidatus Infernicultor</taxon>
    </lineage>
</organism>
<gene>
    <name evidence="9" type="primary">cas1</name>
    <name evidence="11" type="ORF">COZ07_03335</name>
    <name evidence="10" type="ORF">COZ58_02635</name>
</gene>
<evidence type="ECO:0000256" key="5">
    <source>
        <dbReference type="ARBA" id="ARBA00022842"/>
    </source>
</evidence>
<comment type="caution">
    <text evidence="10">The sequence shown here is derived from an EMBL/GenBank/DDBJ whole genome shotgun (WGS) entry which is preliminary data.</text>
</comment>
<name>A0A2M7K9I3_9BACT</name>
<dbReference type="HAMAP" id="MF_01470">
    <property type="entry name" value="Cas1"/>
    <property type="match status" value="1"/>
</dbReference>
<comment type="similarity">
    <text evidence="9">Belongs to the CRISPR-associated endonuclease Cas1 family.</text>
</comment>
<keyword evidence="5 9" id="KW-0460">Magnesium</keyword>
<evidence type="ECO:0000313" key="11">
    <source>
        <dbReference type="EMBL" id="PIY33114.1"/>
    </source>
</evidence>
<dbReference type="RefSeq" id="WP_406607178.1">
    <property type="nucleotide sequence ID" value="NZ_PFKO01000120.1"/>
</dbReference>
<protein>
    <recommendedName>
        <fullName evidence="9">CRISPR-associated endonuclease Cas1</fullName>
        <ecNumber evidence="9">3.1.-.-</ecNumber>
    </recommendedName>
</protein>
<dbReference type="EMBL" id="PFIP01000048">
    <property type="protein sequence ID" value="PIX34797.1"/>
    <property type="molecule type" value="Genomic_DNA"/>
</dbReference>
<keyword evidence="4 9" id="KW-0378">Hydrolase</keyword>
<keyword evidence="2 9" id="KW-0479">Metal-binding</keyword>
<feature type="binding site" evidence="9">
    <location>
        <position position="158"/>
    </location>
    <ligand>
        <name>Mn(2+)</name>
        <dbReference type="ChEBI" id="CHEBI:29035"/>
    </ligand>
</feature>
<dbReference type="GO" id="GO:0051607">
    <property type="term" value="P:defense response to virus"/>
    <property type="evidence" value="ECO:0007669"/>
    <property type="project" value="UniProtKB-UniRule"/>
</dbReference>
<evidence type="ECO:0000313" key="12">
    <source>
        <dbReference type="Proteomes" id="UP000230646"/>
    </source>
</evidence>
<dbReference type="PANTHER" id="PTHR43219">
    <property type="entry name" value="CRISPR-ASSOCIATED ENDONUCLEASE CAS1"/>
    <property type="match status" value="1"/>
</dbReference>
<dbReference type="Pfam" id="PF01867">
    <property type="entry name" value="Cas_Cas1"/>
    <property type="match status" value="1"/>
</dbReference>
<feature type="binding site" evidence="9">
    <location>
        <position position="223"/>
    </location>
    <ligand>
        <name>Mn(2+)</name>
        <dbReference type="ChEBI" id="CHEBI:29035"/>
    </ligand>
</feature>
<dbReference type="EC" id="3.1.-.-" evidence="9"/>
<evidence type="ECO:0000256" key="6">
    <source>
        <dbReference type="ARBA" id="ARBA00023118"/>
    </source>
</evidence>
<dbReference type="AlphaFoldDB" id="A0A2M7K9I3"/>
<comment type="cofactor">
    <cofactor evidence="9">
        <name>Mg(2+)</name>
        <dbReference type="ChEBI" id="CHEBI:18420"/>
    </cofactor>
    <cofactor evidence="9">
        <name>Mn(2+)</name>
        <dbReference type="ChEBI" id="CHEBI:29035"/>
    </cofactor>
</comment>
<evidence type="ECO:0000256" key="9">
    <source>
        <dbReference type="HAMAP-Rule" id="MF_01470"/>
    </source>
</evidence>
<dbReference type="GO" id="GO:0043571">
    <property type="term" value="P:maintenance of CRISPR repeat elements"/>
    <property type="evidence" value="ECO:0007669"/>
    <property type="project" value="UniProtKB-UniRule"/>
</dbReference>
<keyword evidence="6 9" id="KW-0051">Antiviral defense</keyword>
<dbReference type="GO" id="GO:0004520">
    <property type="term" value="F:DNA endonuclease activity"/>
    <property type="evidence" value="ECO:0007669"/>
    <property type="project" value="InterPro"/>
</dbReference>
<comment type="function">
    <text evidence="9">CRISPR (clustered regularly interspaced short palindromic repeat), is an adaptive immune system that provides protection against mobile genetic elements (viruses, transposable elements and conjugative plasmids). CRISPR clusters contain spacers, sequences complementary to antecedent mobile elements, and target invading nucleic acids. CRISPR clusters are transcribed and processed into CRISPR RNA (crRNA). Acts as a dsDNA endonuclease. Involved in the integration of spacer DNA into the CRISPR cassette.</text>
</comment>
<dbReference type="GO" id="GO:0016787">
    <property type="term" value="F:hydrolase activity"/>
    <property type="evidence" value="ECO:0007669"/>
    <property type="project" value="UniProtKB-KW"/>
</dbReference>